<dbReference type="InterPro" id="IPR001245">
    <property type="entry name" value="Ser-Thr/Tyr_kinase_cat_dom"/>
</dbReference>
<dbReference type="EMBL" id="JAZGUE010000007">
    <property type="protein sequence ID" value="KAL2264987.1"/>
    <property type="molecule type" value="Genomic_DNA"/>
</dbReference>
<dbReference type="Proteomes" id="UP001600064">
    <property type="component" value="Unassembled WGS sequence"/>
</dbReference>
<dbReference type="Pfam" id="PF07714">
    <property type="entry name" value="PK_Tyr_Ser-Thr"/>
    <property type="match status" value="1"/>
</dbReference>
<dbReference type="InterPro" id="IPR008271">
    <property type="entry name" value="Ser/Thr_kinase_AS"/>
</dbReference>
<evidence type="ECO:0000313" key="2">
    <source>
        <dbReference type="EMBL" id="KAL2264987.1"/>
    </source>
</evidence>
<dbReference type="SUPFAM" id="SSF56112">
    <property type="entry name" value="Protein kinase-like (PK-like)"/>
    <property type="match status" value="1"/>
</dbReference>
<dbReference type="GeneID" id="98128969"/>
<feature type="domain" description="Protein kinase" evidence="1">
    <location>
        <begin position="1"/>
        <end position="215"/>
    </location>
</feature>
<proteinExistence type="predicted"/>
<dbReference type="InterPro" id="IPR000719">
    <property type="entry name" value="Prot_kinase_dom"/>
</dbReference>
<evidence type="ECO:0000313" key="3">
    <source>
        <dbReference type="Proteomes" id="UP001600064"/>
    </source>
</evidence>
<dbReference type="InterPro" id="IPR011009">
    <property type="entry name" value="Kinase-like_dom_sf"/>
</dbReference>
<dbReference type="RefSeq" id="XP_070863714.1">
    <property type="nucleotide sequence ID" value="XM_071014325.1"/>
</dbReference>
<dbReference type="SMART" id="SM00220">
    <property type="entry name" value="S_TKc"/>
    <property type="match status" value="1"/>
</dbReference>
<name>A0ABR4D3W3_9PEZI</name>
<evidence type="ECO:0000259" key="1">
    <source>
        <dbReference type="PROSITE" id="PS50011"/>
    </source>
</evidence>
<comment type="caution">
    <text evidence="2">The sequence shown here is derived from an EMBL/GenBank/DDBJ whole genome shotgun (WGS) entry which is preliminary data.</text>
</comment>
<reference evidence="2 3" key="1">
    <citation type="journal article" date="2024" name="Commun. Biol.">
        <title>Comparative genomic analysis of thermophilic fungi reveals convergent evolutionary adaptations and gene losses.</title>
        <authorList>
            <person name="Steindorff A.S."/>
            <person name="Aguilar-Pontes M.V."/>
            <person name="Robinson A.J."/>
            <person name="Andreopoulos B."/>
            <person name="LaButti K."/>
            <person name="Kuo A."/>
            <person name="Mondo S."/>
            <person name="Riley R."/>
            <person name="Otillar R."/>
            <person name="Haridas S."/>
            <person name="Lipzen A."/>
            <person name="Grimwood J."/>
            <person name="Schmutz J."/>
            <person name="Clum A."/>
            <person name="Reid I.D."/>
            <person name="Moisan M.C."/>
            <person name="Butler G."/>
            <person name="Nguyen T.T.M."/>
            <person name="Dewar K."/>
            <person name="Conant G."/>
            <person name="Drula E."/>
            <person name="Henrissat B."/>
            <person name="Hansel C."/>
            <person name="Singer S."/>
            <person name="Hutchinson M.I."/>
            <person name="de Vries R.P."/>
            <person name="Natvig D.O."/>
            <person name="Powell A.J."/>
            <person name="Tsang A."/>
            <person name="Grigoriev I.V."/>
        </authorList>
    </citation>
    <scope>NUCLEOTIDE SEQUENCE [LARGE SCALE GENOMIC DNA]</scope>
    <source>
        <strain evidence="2 3">ATCC 22073</strain>
    </source>
</reference>
<dbReference type="Gene3D" id="1.10.510.10">
    <property type="entry name" value="Transferase(Phosphotransferase) domain 1"/>
    <property type="match status" value="1"/>
</dbReference>
<accession>A0ABR4D3W3</accession>
<dbReference type="PROSITE" id="PS00108">
    <property type="entry name" value="PROTEIN_KINASE_ST"/>
    <property type="match status" value="1"/>
</dbReference>
<dbReference type="PANTHER" id="PTHR44329">
    <property type="entry name" value="SERINE/THREONINE-PROTEIN KINASE TNNI3K-RELATED"/>
    <property type="match status" value="1"/>
</dbReference>
<keyword evidence="3" id="KW-1185">Reference proteome</keyword>
<dbReference type="PROSITE" id="PS50011">
    <property type="entry name" value="PROTEIN_KINASE_DOM"/>
    <property type="match status" value="1"/>
</dbReference>
<sequence>MELLEGGDIFSLMKSVFEDRRHNIIHPLIIYHIAHQVASGMAELHRRDIVHRDLKADNILLTEKITPEMNSALWDLSCYGTVTGGNSAHLEQLYDILFDPAHQRLAVLIDFGLSRDKSKELRDTTRTVMGWNEAYQAPEVVYANRLTRMADIFSFGVFLYTFCTLHCPKHPADIKPMQHPYNALWPLVQQCLASNPAHRPAQGAILQQLLKLKWIEVERLSKRFNDQKPQGHYVRRMNPW</sequence>
<dbReference type="InterPro" id="IPR051681">
    <property type="entry name" value="Ser/Thr_Kinases-Pseudokinases"/>
</dbReference>
<organism evidence="2 3">
    <name type="scientific">Remersonia thermophila</name>
    <dbReference type="NCBI Taxonomy" id="72144"/>
    <lineage>
        <taxon>Eukaryota</taxon>
        <taxon>Fungi</taxon>
        <taxon>Dikarya</taxon>
        <taxon>Ascomycota</taxon>
        <taxon>Pezizomycotina</taxon>
        <taxon>Sordariomycetes</taxon>
        <taxon>Sordariomycetidae</taxon>
        <taxon>Sordariales</taxon>
        <taxon>Sordariales incertae sedis</taxon>
        <taxon>Remersonia</taxon>
    </lineage>
</organism>
<gene>
    <name evidence="2" type="ORF">VTJ83DRAFT_7497</name>
</gene>
<protein>
    <recommendedName>
        <fullName evidence="1">Protein kinase domain-containing protein</fullName>
    </recommendedName>
</protein>